<dbReference type="Proteomes" id="UP000238655">
    <property type="component" value="Unassembled WGS sequence"/>
</dbReference>
<dbReference type="EMBL" id="PQVP01000006">
    <property type="protein sequence ID" value="POZ80160.1"/>
    <property type="molecule type" value="Genomic_DNA"/>
</dbReference>
<reference evidence="1 2" key="1">
    <citation type="submission" date="2018-01" db="EMBL/GenBank/DDBJ databases">
        <title>Successful Treatment of Persistent Burkholderia cepacia Bacteremia with Ceftazidime-Avibactam.</title>
        <authorList>
            <person name="Tamma P."/>
            <person name="Fan Y."/>
            <person name="Bergman Y."/>
            <person name="Sick-Samuels A."/>
            <person name="Hsu A."/>
            <person name="Timp W."/>
            <person name="Simner P."/>
        </authorList>
    </citation>
    <scope>NUCLEOTIDE SEQUENCE [LARGE SCALE GENOMIC DNA]</scope>
    <source>
        <strain evidence="1 2">170816</strain>
    </source>
</reference>
<proteinExistence type="predicted"/>
<dbReference type="AlphaFoldDB" id="A0A2S5DM46"/>
<evidence type="ECO:0000313" key="2">
    <source>
        <dbReference type="Proteomes" id="UP000238655"/>
    </source>
</evidence>
<sequence length="101" mass="11223">MTAAGSDPTMTRDVQRIDAAIERLKRAADLILKDYADRGDTFGKDQQEGFSQVLGHIIEHLDSLHLVRHGMLTVAMRFDDDVKRLLQSADAICTKILGTNV</sequence>
<accession>A0A2S5DM46</accession>
<evidence type="ECO:0000313" key="1">
    <source>
        <dbReference type="EMBL" id="POZ80160.1"/>
    </source>
</evidence>
<protein>
    <submittedName>
        <fullName evidence="1">Uncharacterized protein</fullName>
    </submittedName>
</protein>
<name>A0A2S5DM46_9BURK</name>
<gene>
    <name evidence="1" type="ORF">C3743_39970</name>
</gene>
<comment type="caution">
    <text evidence="1">The sequence shown here is derived from an EMBL/GenBank/DDBJ whole genome shotgun (WGS) entry which is preliminary data.</text>
</comment>
<dbReference type="RefSeq" id="WP_105749996.1">
    <property type="nucleotide sequence ID" value="NZ_PQVP01000006.1"/>
</dbReference>
<organism evidence="1 2">
    <name type="scientific">Burkholderia contaminans</name>
    <dbReference type="NCBI Taxonomy" id="488447"/>
    <lineage>
        <taxon>Bacteria</taxon>
        <taxon>Pseudomonadati</taxon>
        <taxon>Pseudomonadota</taxon>
        <taxon>Betaproteobacteria</taxon>
        <taxon>Burkholderiales</taxon>
        <taxon>Burkholderiaceae</taxon>
        <taxon>Burkholderia</taxon>
        <taxon>Burkholderia cepacia complex</taxon>
    </lineage>
</organism>